<proteinExistence type="inferred from homology"/>
<evidence type="ECO:0000259" key="4">
    <source>
        <dbReference type="Pfam" id="PF20266"/>
    </source>
</evidence>
<reference evidence="5" key="1">
    <citation type="submission" date="2022-01" db="EMBL/GenBank/DDBJ databases">
        <authorList>
            <person name="Braso-Vives M."/>
        </authorList>
    </citation>
    <scope>NUCLEOTIDE SEQUENCE</scope>
</reference>
<keyword evidence="6" id="KW-1185">Reference proteome</keyword>
<dbReference type="PANTHER" id="PTHR10656:SF69">
    <property type="entry name" value="MAB-21-LIKE HHH_H2TH-LIKE DOMAIN-CONTAINING PROTEIN"/>
    <property type="match status" value="1"/>
</dbReference>
<organism evidence="5 6">
    <name type="scientific">Branchiostoma lanceolatum</name>
    <name type="common">Common lancelet</name>
    <name type="synonym">Amphioxus lanceolatum</name>
    <dbReference type="NCBI Taxonomy" id="7740"/>
    <lineage>
        <taxon>Eukaryota</taxon>
        <taxon>Metazoa</taxon>
        <taxon>Chordata</taxon>
        <taxon>Cephalochordata</taxon>
        <taxon>Leptocardii</taxon>
        <taxon>Amphioxiformes</taxon>
        <taxon>Branchiostomatidae</taxon>
        <taxon>Branchiostoma</taxon>
    </lineage>
</organism>
<protein>
    <submittedName>
        <fullName evidence="5">MB21D2 protein</fullName>
    </submittedName>
</protein>
<comment type="similarity">
    <text evidence="1">Belongs to the mab-21 family.</text>
</comment>
<accession>A0A8J9ZJK6</accession>
<feature type="compositionally biased region" description="Basic and acidic residues" evidence="2">
    <location>
        <begin position="409"/>
        <end position="439"/>
    </location>
</feature>
<feature type="region of interest" description="Disordered" evidence="2">
    <location>
        <begin position="407"/>
        <end position="439"/>
    </location>
</feature>
<dbReference type="InterPro" id="IPR046906">
    <property type="entry name" value="Mab-21_HhH/H2TH-like"/>
</dbReference>
<dbReference type="AlphaFoldDB" id="A0A8J9ZJK6"/>
<feature type="domain" description="Mab-21-like nucleotidyltransferase" evidence="3">
    <location>
        <begin position="161"/>
        <end position="279"/>
    </location>
</feature>
<evidence type="ECO:0000259" key="3">
    <source>
        <dbReference type="Pfam" id="PF03281"/>
    </source>
</evidence>
<dbReference type="Pfam" id="PF20266">
    <property type="entry name" value="Mab-21_C"/>
    <property type="match status" value="1"/>
</dbReference>
<dbReference type="OrthoDB" id="269173at2759"/>
<dbReference type="PANTHER" id="PTHR10656">
    <property type="entry name" value="CELL FATE DETERMINING PROTEIN MAB21-RELATED"/>
    <property type="match status" value="1"/>
</dbReference>
<evidence type="ECO:0000313" key="5">
    <source>
        <dbReference type="EMBL" id="CAH1256570.1"/>
    </source>
</evidence>
<dbReference type="InterPro" id="IPR024810">
    <property type="entry name" value="MAB21L/cGLR"/>
</dbReference>
<dbReference type="Proteomes" id="UP000838412">
    <property type="component" value="Chromosome 3"/>
</dbReference>
<dbReference type="Gene3D" id="1.10.1410.40">
    <property type="match status" value="1"/>
</dbReference>
<dbReference type="Pfam" id="PF03281">
    <property type="entry name" value="Mab-21"/>
    <property type="match status" value="1"/>
</dbReference>
<sequence length="480" mass="55433">MAASEEWEPLDFRSGIEHEEIRNLVAYFKRYQQHMAKVCRTKGGEEATREFMENLLRLVHKYDRRFPLPKDFLFLRDNTFEGVLDMQPSQFRPHYLHGKESTPAYVVIIPIMELNAEDSFDMFDYMIGRPMHGGIRLLDGVDQYKWRDCQVEHESGGNTYTYLSSEKVCDWFFKAVSAVANEATPMPGHSMTLELNGPAITICVEGGDACDIVYNMIPTVRCKGWPTAAQAWWSRDHYWDSKANAEVESGGFHLLPMCCADGNPELEWRLSFCQAELELSKFIPPVFMHNFNVLHSVIRKELAGSAVVSPYQLKTIVLWACDRLRPEFLRDETFIPLSLFGMVDDIMHCLINKSCANYFLPQYNMFLHCSEEMMFPVARKLSLIRTDPVKYIYLRTAAEWRETAGIVAEHPHTDQDSDGKESPTRSRPKADKPPLNDRESRFRDWTSHIVDVNQGKSISVFIDPNDISTARAFRIDDKFY</sequence>
<dbReference type="SMART" id="SM01265">
    <property type="entry name" value="Mab-21"/>
    <property type="match status" value="1"/>
</dbReference>
<dbReference type="Gene3D" id="3.30.460.90">
    <property type="match status" value="1"/>
</dbReference>
<evidence type="ECO:0000256" key="2">
    <source>
        <dbReference type="SAM" id="MobiDB-lite"/>
    </source>
</evidence>
<evidence type="ECO:0000313" key="6">
    <source>
        <dbReference type="Proteomes" id="UP000838412"/>
    </source>
</evidence>
<dbReference type="InterPro" id="IPR046903">
    <property type="entry name" value="Mab-21-like_nuc_Trfase"/>
</dbReference>
<evidence type="ECO:0000256" key="1">
    <source>
        <dbReference type="ARBA" id="ARBA00008307"/>
    </source>
</evidence>
<gene>
    <name evidence="5" type="primary">MB21D2</name>
    <name evidence="5" type="ORF">BLAG_LOCUS14820</name>
</gene>
<feature type="domain" description="Mab-21-like HhH/H2TH-like" evidence="4">
    <location>
        <begin position="308"/>
        <end position="381"/>
    </location>
</feature>
<name>A0A8J9ZJK6_BRALA</name>
<dbReference type="EMBL" id="OV696688">
    <property type="protein sequence ID" value="CAH1256570.1"/>
    <property type="molecule type" value="Genomic_DNA"/>
</dbReference>